<dbReference type="Proteomes" id="UP000693981">
    <property type="component" value="Unassembled WGS sequence"/>
</dbReference>
<name>A0A8T1VRM7_9STRA</name>
<evidence type="ECO:0008006" key="4">
    <source>
        <dbReference type="Google" id="ProtNLM"/>
    </source>
</evidence>
<evidence type="ECO:0000256" key="1">
    <source>
        <dbReference type="SAM" id="MobiDB-lite"/>
    </source>
</evidence>
<evidence type="ECO:0000313" key="3">
    <source>
        <dbReference type="Proteomes" id="UP000693981"/>
    </source>
</evidence>
<accession>A0A8T1VRM7</accession>
<comment type="caution">
    <text evidence="2">The sequence shown here is derived from an EMBL/GenBank/DDBJ whole genome shotgun (WGS) entry which is preliminary data.</text>
</comment>
<feature type="compositionally biased region" description="Polar residues" evidence="1">
    <location>
        <begin position="29"/>
        <end position="47"/>
    </location>
</feature>
<protein>
    <recommendedName>
        <fullName evidence="4">M96 mating-specific protein family</fullName>
    </recommendedName>
</protein>
<proteinExistence type="predicted"/>
<dbReference type="EMBL" id="JAGDFL010000704">
    <property type="protein sequence ID" value="KAG7382693.1"/>
    <property type="molecule type" value="Genomic_DNA"/>
</dbReference>
<dbReference type="OrthoDB" id="129499at2759"/>
<organism evidence="2 3">
    <name type="scientific">Phytophthora boehmeriae</name>
    <dbReference type="NCBI Taxonomy" id="109152"/>
    <lineage>
        <taxon>Eukaryota</taxon>
        <taxon>Sar</taxon>
        <taxon>Stramenopiles</taxon>
        <taxon>Oomycota</taxon>
        <taxon>Peronosporomycetes</taxon>
        <taxon>Peronosporales</taxon>
        <taxon>Peronosporaceae</taxon>
        <taxon>Phytophthora</taxon>
    </lineage>
</organism>
<reference evidence="2" key="1">
    <citation type="submission" date="2021-02" db="EMBL/GenBank/DDBJ databases">
        <authorList>
            <person name="Palmer J.M."/>
        </authorList>
    </citation>
    <scope>NUCLEOTIDE SEQUENCE</scope>
    <source>
        <strain evidence="2">SCRP23</strain>
    </source>
</reference>
<feature type="region of interest" description="Disordered" evidence="1">
    <location>
        <begin position="29"/>
        <end position="82"/>
    </location>
</feature>
<gene>
    <name evidence="2" type="ORF">PHYBOEH_010389</name>
</gene>
<sequence>MNVLVAVDDEKAVLEEAFALIDTYTDSTAASRTVASAPQHSGDTASSIPPERKKSIAPSKAPAAKKKRIRRPETSSTAFQRHRKAEVLALREQAAALEDQLQRLKLNQEAPVPVRGGLSGITNASGWYENGDEKASVWCKLAIEEYNLRLQSEKLNRRLKRLLANQGAVNADLRALLQQQPAFVGMDTAVATAPQCELINRGVGYKLPLMQQLERVVDQLYLQTDVVVPTPDPTCLSSTVRIRHDPRRGKVVEFESITPLTCPFNLAGHLIWNVFRQIRTQGRTTNALKRDVTMTLKTHENSLKVRQLNSLCRHDERDRFVVARSDAMVLPDRGLQFRTEGWFIIARSSYDPLQSCVAHKFVQLFLNCDDGDVLDLDFADEVALDALTTDYQDRVIKQQKVLLKEAGNADPPRTFTT</sequence>
<evidence type="ECO:0000313" key="2">
    <source>
        <dbReference type="EMBL" id="KAG7382693.1"/>
    </source>
</evidence>
<keyword evidence="3" id="KW-1185">Reference proteome</keyword>
<dbReference type="AlphaFoldDB" id="A0A8T1VRM7"/>